<accession>A0A6D2HMI1</accession>
<organism evidence="1 2">
    <name type="scientific">Microthlaspi erraticum</name>
    <dbReference type="NCBI Taxonomy" id="1685480"/>
    <lineage>
        <taxon>Eukaryota</taxon>
        <taxon>Viridiplantae</taxon>
        <taxon>Streptophyta</taxon>
        <taxon>Embryophyta</taxon>
        <taxon>Tracheophyta</taxon>
        <taxon>Spermatophyta</taxon>
        <taxon>Magnoliopsida</taxon>
        <taxon>eudicotyledons</taxon>
        <taxon>Gunneridae</taxon>
        <taxon>Pentapetalae</taxon>
        <taxon>rosids</taxon>
        <taxon>malvids</taxon>
        <taxon>Brassicales</taxon>
        <taxon>Brassicaceae</taxon>
        <taxon>Coluteocarpeae</taxon>
        <taxon>Microthlaspi</taxon>
    </lineage>
</organism>
<proteinExistence type="predicted"/>
<name>A0A6D2HMI1_9BRAS</name>
<gene>
    <name evidence="1" type="ORF">MERR_LOCUS4688</name>
</gene>
<evidence type="ECO:0000313" key="1">
    <source>
        <dbReference type="EMBL" id="CAA7017453.1"/>
    </source>
</evidence>
<evidence type="ECO:0000313" key="2">
    <source>
        <dbReference type="Proteomes" id="UP000467841"/>
    </source>
</evidence>
<dbReference type="AlphaFoldDB" id="A0A6D2HMI1"/>
<dbReference type="OrthoDB" id="1089756at2759"/>
<evidence type="ECO:0008006" key="3">
    <source>
        <dbReference type="Google" id="ProtNLM"/>
    </source>
</evidence>
<reference evidence="1" key="1">
    <citation type="submission" date="2020-01" db="EMBL/GenBank/DDBJ databases">
        <authorList>
            <person name="Mishra B."/>
        </authorList>
    </citation>
    <scope>NUCLEOTIDE SEQUENCE [LARGE SCALE GENOMIC DNA]</scope>
</reference>
<comment type="caution">
    <text evidence="1">The sequence shown here is derived from an EMBL/GenBank/DDBJ whole genome shotgun (WGS) entry which is preliminary data.</text>
</comment>
<dbReference type="EMBL" id="CACVBM020000332">
    <property type="protein sequence ID" value="CAA7017453.1"/>
    <property type="molecule type" value="Genomic_DNA"/>
</dbReference>
<sequence>MSQLILKQSVFKNLLRHTNNVRLLSSTPTYPFKLIEHLLTVRFSIYDDDDRVTCWSTYNMPNSCKQKRIMINDKKLREEFTDAMTCGFTHNGSLRFHETTGNDNTVRIVIEHEKNLEAESTYRMRKYLPPLPSGSKILNLAMSSLPERDEDWAVCVKFQGSRLSLYRHRPSGKSEWINIKPMHESISPFSSIMFSKKDQKFYVPSPGGKNLFALDPHFKEEEVKPKFFYLQFEKLAKLVVGELDDLSSCSRTDHLVESPTGELFLVKWYGDDVDYENSNLGVTSLIHKTQQFMVFREFREEETKNLYYIKVEAISL</sequence>
<keyword evidence="2" id="KW-1185">Reference proteome</keyword>
<dbReference type="Proteomes" id="UP000467841">
    <property type="component" value="Unassembled WGS sequence"/>
</dbReference>
<protein>
    <recommendedName>
        <fullName evidence="3">F-box associated domain-containing protein</fullName>
    </recommendedName>
</protein>